<dbReference type="GO" id="GO:0051707">
    <property type="term" value="P:response to other organism"/>
    <property type="evidence" value="ECO:0007669"/>
    <property type="project" value="UniProtKB-ARBA"/>
</dbReference>
<feature type="signal peptide" evidence="14">
    <location>
        <begin position="1"/>
        <end position="27"/>
    </location>
</feature>
<name>A0ABD3SXB6_9LAMI</name>
<evidence type="ECO:0000256" key="9">
    <source>
        <dbReference type="ARBA" id="ARBA00022989"/>
    </source>
</evidence>
<comment type="similarity">
    <text evidence="3">Belongs to the RLP family.</text>
</comment>
<dbReference type="Gene3D" id="3.80.10.10">
    <property type="entry name" value="Ribonuclease Inhibitor"/>
    <property type="match status" value="4"/>
</dbReference>
<proteinExistence type="inferred from homology"/>
<dbReference type="InterPro" id="IPR003591">
    <property type="entry name" value="Leu-rich_rpt_typical-subtyp"/>
</dbReference>
<protein>
    <recommendedName>
        <fullName evidence="15">Leucine-rich repeat-containing N-terminal plant-type domain-containing protein</fullName>
    </recommendedName>
</protein>
<dbReference type="SMART" id="SM00369">
    <property type="entry name" value="LRR_TYP"/>
    <property type="match status" value="8"/>
</dbReference>
<dbReference type="GO" id="GO:0005886">
    <property type="term" value="C:plasma membrane"/>
    <property type="evidence" value="ECO:0007669"/>
    <property type="project" value="UniProtKB-SubCell"/>
</dbReference>
<sequence>MRRAQPMLTLSFLLVILSSLYVNILSCNEVDRDSLISFYRQIYSPPTAPLNWSSTDCCQWEGIGCTSFNGVTRVTQLSLPGRGLAGSITPSLGNLSLLSYLNLSHNQFFGPLPLRTFHNLNHLEILDLSSNRFSGLLQPDSFPVYVRTVDLSSNRFNGSIDPSRFHRAMNLISFNVSNNSFTGPIPSSICRSSPLLEVLDFSINEFGGHIFHGIGECSNLRVFRAGFNSLTGWLPYDLYGVKTLKEISLPNNHFSGPINSRIVLLSNLNILELHVNELSGELPLDIGLLSSLEQLQLHTNSLNGTLPPSLNDCSNLTTLLLRNNHFGGEISSLDFSKLQRLQAIDLGNNSFTGFIPSSLCLCRSLTAVRLAYNQLVGEVPPCMASLRSLSHLSLSDNYLSNVLGALKILMHCDDLAVLFTSRCFHDEMMPDDNDLKHLTGFQNLQILTLGGCRLKGEIPTWIGRLRKLKVLNLSYNQISGPIPTWLGAMPSLFVVNFTQNFLAGDLPREIGLLPALIADNSSSDLSSLALPFLFDSNQYNRLFNLPRGLKVGNNNLSGNIPVEIGRLKLLQVLDLSNNNFNGIIPDELSSLVKLEKLDMSGNHLSGRIPESLVRLTFLSSFNVTNNDLEGEIPKGGQFDTFSAISFQGNPKLCGNLLQRSCIATEQVDTTHDEDDEPDESKWDTIPFGLGYFVGFFAVSITMVFHCSWRREKVNYSYHTNNLETRSV</sequence>
<feature type="chain" id="PRO_5044825793" description="Leucine-rich repeat-containing N-terminal plant-type domain-containing protein" evidence="14">
    <location>
        <begin position="28"/>
        <end position="727"/>
    </location>
</feature>
<reference evidence="16 17" key="1">
    <citation type="submission" date="2024-12" db="EMBL/GenBank/DDBJ databases">
        <title>The unique morphological basis and parallel evolutionary history of personate flowers in Penstemon.</title>
        <authorList>
            <person name="Depatie T.H."/>
            <person name="Wessinger C.A."/>
        </authorList>
    </citation>
    <scope>NUCLEOTIDE SEQUENCE [LARGE SCALE GENOMIC DNA]</scope>
    <source>
        <strain evidence="16">WTNN_2</strain>
        <tissue evidence="16">Leaf</tissue>
    </source>
</reference>
<dbReference type="PRINTS" id="PR00019">
    <property type="entry name" value="LEURICHRPT"/>
</dbReference>
<dbReference type="SUPFAM" id="SSF52058">
    <property type="entry name" value="L domain-like"/>
    <property type="match status" value="2"/>
</dbReference>
<dbReference type="EMBL" id="JBJXBP010000005">
    <property type="protein sequence ID" value="KAL3828853.1"/>
    <property type="molecule type" value="Genomic_DNA"/>
</dbReference>
<dbReference type="FunFam" id="3.80.10.10:FF:000213">
    <property type="entry name" value="Tyrosine-sulfated glycopeptide receptor 1"/>
    <property type="match status" value="1"/>
</dbReference>
<dbReference type="GO" id="GO:0006952">
    <property type="term" value="P:defense response"/>
    <property type="evidence" value="ECO:0007669"/>
    <property type="project" value="UniProtKB-ARBA"/>
</dbReference>
<dbReference type="InterPro" id="IPR001611">
    <property type="entry name" value="Leu-rich_rpt"/>
</dbReference>
<evidence type="ECO:0000256" key="1">
    <source>
        <dbReference type="ARBA" id="ARBA00004167"/>
    </source>
</evidence>
<evidence type="ECO:0000256" key="5">
    <source>
        <dbReference type="ARBA" id="ARBA00022614"/>
    </source>
</evidence>
<evidence type="ECO:0000259" key="15">
    <source>
        <dbReference type="Pfam" id="PF08263"/>
    </source>
</evidence>
<dbReference type="Proteomes" id="UP001634393">
    <property type="component" value="Unassembled WGS sequence"/>
</dbReference>
<keyword evidence="8" id="KW-0677">Repeat</keyword>
<evidence type="ECO:0000256" key="11">
    <source>
        <dbReference type="ARBA" id="ARBA00023170"/>
    </source>
</evidence>
<keyword evidence="5" id="KW-0433">Leucine-rich repeat</keyword>
<dbReference type="Pfam" id="PF00560">
    <property type="entry name" value="LRR_1"/>
    <property type="match status" value="3"/>
</dbReference>
<evidence type="ECO:0000256" key="6">
    <source>
        <dbReference type="ARBA" id="ARBA00022692"/>
    </source>
</evidence>
<keyword evidence="17" id="KW-1185">Reference proteome</keyword>
<comment type="subcellular location">
    <subcellularLocation>
        <location evidence="2">Cell membrane</location>
    </subcellularLocation>
    <subcellularLocation>
        <location evidence="1">Membrane</location>
        <topology evidence="1">Single-pass membrane protein</topology>
    </subcellularLocation>
</comment>
<evidence type="ECO:0000256" key="2">
    <source>
        <dbReference type="ARBA" id="ARBA00004236"/>
    </source>
</evidence>
<dbReference type="Pfam" id="PF08263">
    <property type="entry name" value="LRRNT_2"/>
    <property type="match status" value="1"/>
</dbReference>
<keyword evidence="4" id="KW-1003">Cell membrane</keyword>
<evidence type="ECO:0000256" key="12">
    <source>
        <dbReference type="ARBA" id="ARBA00023180"/>
    </source>
</evidence>
<dbReference type="InterPro" id="IPR032675">
    <property type="entry name" value="LRR_dom_sf"/>
</dbReference>
<comment type="caution">
    <text evidence="16">The sequence shown here is derived from an EMBL/GenBank/DDBJ whole genome shotgun (WGS) entry which is preliminary data.</text>
</comment>
<evidence type="ECO:0000256" key="10">
    <source>
        <dbReference type="ARBA" id="ARBA00023136"/>
    </source>
</evidence>
<evidence type="ECO:0000256" key="14">
    <source>
        <dbReference type="SAM" id="SignalP"/>
    </source>
</evidence>
<accession>A0ABD3SXB6</accession>
<dbReference type="InterPro" id="IPR013210">
    <property type="entry name" value="LRR_N_plant-typ"/>
</dbReference>
<evidence type="ECO:0000256" key="13">
    <source>
        <dbReference type="SAM" id="Phobius"/>
    </source>
</evidence>
<dbReference type="Pfam" id="PF13855">
    <property type="entry name" value="LRR_8"/>
    <property type="match status" value="2"/>
</dbReference>
<dbReference type="PANTHER" id="PTHR48060:SF19">
    <property type="entry name" value="LEUCINE-RICH REPEAT-CONTAINING N-TERMINAL PLANT-TYPE DOMAIN-CONTAINING PROTEIN"/>
    <property type="match status" value="1"/>
</dbReference>
<evidence type="ECO:0000256" key="8">
    <source>
        <dbReference type="ARBA" id="ARBA00022737"/>
    </source>
</evidence>
<evidence type="ECO:0000256" key="7">
    <source>
        <dbReference type="ARBA" id="ARBA00022729"/>
    </source>
</evidence>
<evidence type="ECO:0000256" key="3">
    <source>
        <dbReference type="ARBA" id="ARBA00009592"/>
    </source>
</evidence>
<keyword evidence="7 14" id="KW-0732">Signal</keyword>
<dbReference type="InterPro" id="IPR053211">
    <property type="entry name" value="DNA_repair-toleration"/>
</dbReference>
<keyword evidence="11" id="KW-0675">Receptor</keyword>
<dbReference type="PANTHER" id="PTHR48060">
    <property type="entry name" value="DNA DAMAGE-REPAIR/TOLERATION PROTEIN DRT100"/>
    <property type="match status" value="1"/>
</dbReference>
<feature type="transmembrane region" description="Helical" evidence="13">
    <location>
        <begin position="689"/>
        <end position="708"/>
    </location>
</feature>
<keyword evidence="9 13" id="KW-1133">Transmembrane helix</keyword>
<evidence type="ECO:0000313" key="16">
    <source>
        <dbReference type="EMBL" id="KAL3828853.1"/>
    </source>
</evidence>
<organism evidence="16 17">
    <name type="scientific">Penstemon smallii</name>
    <dbReference type="NCBI Taxonomy" id="265156"/>
    <lineage>
        <taxon>Eukaryota</taxon>
        <taxon>Viridiplantae</taxon>
        <taxon>Streptophyta</taxon>
        <taxon>Embryophyta</taxon>
        <taxon>Tracheophyta</taxon>
        <taxon>Spermatophyta</taxon>
        <taxon>Magnoliopsida</taxon>
        <taxon>eudicotyledons</taxon>
        <taxon>Gunneridae</taxon>
        <taxon>Pentapetalae</taxon>
        <taxon>asterids</taxon>
        <taxon>lamiids</taxon>
        <taxon>Lamiales</taxon>
        <taxon>Plantaginaceae</taxon>
        <taxon>Cheloneae</taxon>
        <taxon>Penstemon</taxon>
    </lineage>
</organism>
<gene>
    <name evidence="16" type="ORF">ACJIZ3_017655</name>
</gene>
<feature type="domain" description="Leucine-rich repeat-containing N-terminal plant-type" evidence="15">
    <location>
        <begin position="31"/>
        <end position="66"/>
    </location>
</feature>
<keyword evidence="12" id="KW-0325">Glycoprotein</keyword>
<dbReference type="FunFam" id="3.80.10.10:FF:000129">
    <property type="entry name" value="Leucine-rich repeat receptor-like kinase"/>
    <property type="match status" value="1"/>
</dbReference>
<keyword evidence="10 13" id="KW-0472">Membrane</keyword>
<evidence type="ECO:0000256" key="4">
    <source>
        <dbReference type="ARBA" id="ARBA00022475"/>
    </source>
</evidence>
<keyword evidence="6 13" id="KW-0812">Transmembrane</keyword>
<evidence type="ECO:0000313" key="17">
    <source>
        <dbReference type="Proteomes" id="UP001634393"/>
    </source>
</evidence>
<dbReference type="FunFam" id="3.80.10.10:FF:000041">
    <property type="entry name" value="LRR receptor-like serine/threonine-protein kinase ERECTA"/>
    <property type="match status" value="1"/>
</dbReference>
<dbReference type="AlphaFoldDB" id="A0ABD3SXB6"/>